<keyword evidence="3" id="KW-1185">Reference proteome</keyword>
<feature type="region of interest" description="Disordered" evidence="1">
    <location>
        <begin position="82"/>
        <end position="133"/>
    </location>
</feature>
<name>A0A2K8PG82_STRLA</name>
<feature type="region of interest" description="Disordered" evidence="1">
    <location>
        <begin position="1"/>
        <end position="48"/>
    </location>
</feature>
<dbReference type="EMBL" id="CP024985">
    <property type="protein sequence ID" value="ATZ25756.1"/>
    <property type="molecule type" value="Genomic_DNA"/>
</dbReference>
<feature type="compositionally biased region" description="Pro residues" evidence="1">
    <location>
        <begin position="123"/>
        <end position="133"/>
    </location>
</feature>
<organism evidence="2 3">
    <name type="scientific">Streptomyces lavendulae subsp. lavendulae</name>
    <dbReference type="NCBI Taxonomy" id="58340"/>
    <lineage>
        <taxon>Bacteria</taxon>
        <taxon>Bacillati</taxon>
        <taxon>Actinomycetota</taxon>
        <taxon>Actinomycetes</taxon>
        <taxon>Kitasatosporales</taxon>
        <taxon>Streptomycetaceae</taxon>
        <taxon>Streptomyces</taxon>
    </lineage>
</organism>
<evidence type="ECO:0000313" key="2">
    <source>
        <dbReference type="EMBL" id="ATZ25756.1"/>
    </source>
</evidence>
<dbReference type="Proteomes" id="UP000231791">
    <property type="component" value="Chromosome"/>
</dbReference>
<dbReference type="AlphaFoldDB" id="A0A2K8PG82"/>
<dbReference type="RefSeq" id="WP_037686153.1">
    <property type="nucleotide sequence ID" value="NZ_CP024985.1"/>
</dbReference>
<proteinExistence type="predicted"/>
<dbReference type="KEGG" id="slx:SLAV_19660"/>
<evidence type="ECO:0000256" key="1">
    <source>
        <dbReference type="SAM" id="MobiDB-lite"/>
    </source>
</evidence>
<protein>
    <submittedName>
        <fullName evidence="2">Uncharacterized protein</fullName>
    </submittedName>
</protein>
<gene>
    <name evidence="2" type="ORF">SLAV_19660</name>
</gene>
<dbReference type="OrthoDB" id="4328140at2"/>
<feature type="compositionally biased region" description="Basic and acidic residues" evidence="1">
    <location>
        <begin position="25"/>
        <end position="43"/>
    </location>
</feature>
<evidence type="ECO:0000313" key="3">
    <source>
        <dbReference type="Proteomes" id="UP000231791"/>
    </source>
</evidence>
<dbReference type="GeneID" id="49384967"/>
<reference evidence="2 3" key="1">
    <citation type="submission" date="2017-11" db="EMBL/GenBank/DDBJ databases">
        <title>Complete genome sequence of Streptomyces lavendulae subsp. lavendulae CCM 3239 (formerly 'Streptomyces aureofaciens CCM 3239'), the producer of the angucycline-type antibiotic auricin.</title>
        <authorList>
            <person name="Busche T."/>
            <person name="Novakova R."/>
            <person name="Al'Dilaimi A."/>
            <person name="Homerova D."/>
            <person name="Feckova L."/>
            <person name="Rezuchova B."/>
            <person name="Mingyar E."/>
            <person name="Csolleiova D."/>
            <person name="Bekeova C."/>
            <person name="Winkler A."/>
            <person name="Sevcikova B."/>
            <person name="Kalinowski J."/>
            <person name="Kormanec J."/>
            <person name="Ruckert C."/>
        </authorList>
    </citation>
    <scope>NUCLEOTIDE SEQUENCE [LARGE SCALE GENOMIC DNA]</scope>
    <source>
        <strain evidence="2 3">CCM 3239</strain>
    </source>
</reference>
<sequence length="133" mass="13747">MTPSATPSATPPATPPDESAVEAVAEPHEPGPGERAARDRVRAEAAGMTHPGAREALEAARAAGADPAVVAEWQRIEEHLVDHGGPYSPASDPYVQGQLTARSHHDAPRTPQPARNAALTLPAPGPPAPFRPS</sequence>
<accession>A0A2K8PG82</accession>